<dbReference type="AlphaFoldDB" id="F9Y3Q9"/>
<protein>
    <submittedName>
        <fullName evidence="9">Peptidoglycan binding domain protein, putative</fullName>
    </submittedName>
</protein>
<keyword evidence="10" id="KW-1185">Reference proteome</keyword>
<name>F9Y3Q9_KETVW</name>
<dbReference type="UniPathway" id="UPA00219"/>
<dbReference type="InterPro" id="IPR052905">
    <property type="entry name" value="LD-transpeptidase_YkuD-like"/>
</dbReference>
<dbReference type="InterPro" id="IPR006311">
    <property type="entry name" value="TAT_signal"/>
</dbReference>
<dbReference type="Pfam" id="PF20142">
    <property type="entry name" value="Scaffold"/>
    <property type="match status" value="1"/>
</dbReference>
<feature type="domain" description="L,D-TPase catalytic" evidence="8">
    <location>
        <begin position="302"/>
        <end position="478"/>
    </location>
</feature>
<sequence>MVQVQMSRRALLRGLSGGMVAGLLPAGGAMALGLDQAGFRQGLIEAIGDDATLRSFYGARDYQALWAGTEDTAVQRRNALLAAMADAPAHGLPASLFDPYDLLAKMHAAATPQAQGTAEAALSRAAVSLGQALHGGFLTPGRVISLIKRQAPQVDGVALLNAMTSQSAGAVLRALTPSDAQYAGLMRARAQLDAAEAAGGWGGEVFAGAAGKLQLGDQGDAVLSLRNRLMLQGYMAPSLSPVFDQSLLLGVQAFQTAHGLATDGVVGAGTLAELNMGIDARIQQVLVAMERARWSNKPLGARHIWVNLADYHTVIRNNGMDEFRTRSVIGARGADRETPEFSDIMNHMVVNPSWHVPRSIVVGEYLPQLQRNPYAVSHINVQDGSGRAIDRSLIDFNAYNASNFPFSMREPPSRGNALGLVKFMFPNQWNIYLHDTPSKDLFARETRAFSHGCIRLADPFDFAYQLLGPQTSDPRGLFQRTLDTGRETRVDLEQPLPVHLDYRTTVIAPSGAVTFRRDIYGRDAAIWGAMAQQGVAARLV</sequence>
<reference evidence="9 10" key="1">
    <citation type="journal article" date="2011" name="J. Bacteriol.">
        <title>Complete genome sequence of the industrial strain Ketogulonicigenium vulgare WSH-001.</title>
        <authorList>
            <person name="Liu L."/>
            <person name="Li Y."/>
            <person name="Zhang J."/>
            <person name="Zhou Z."/>
            <person name="Liu J."/>
            <person name="Li X."/>
            <person name="Zhou J."/>
            <person name="Du G."/>
            <person name="Wang L."/>
            <person name="Chen J."/>
        </authorList>
    </citation>
    <scope>NUCLEOTIDE SEQUENCE [LARGE SCALE GENOMIC DNA]</scope>
    <source>
        <strain evidence="9 10">WSH-001</strain>
    </source>
</reference>
<dbReference type="Gene3D" id="1.10.101.10">
    <property type="entry name" value="PGBD-like superfamily/PGBD"/>
    <property type="match status" value="1"/>
</dbReference>
<dbReference type="Gene3D" id="2.40.440.10">
    <property type="entry name" value="L,D-transpeptidase catalytic domain-like"/>
    <property type="match status" value="1"/>
</dbReference>
<keyword evidence="3" id="KW-0808">Transferase</keyword>
<evidence type="ECO:0000256" key="2">
    <source>
        <dbReference type="ARBA" id="ARBA00005992"/>
    </source>
</evidence>
<keyword evidence="5 7" id="KW-0573">Peptidoglycan synthesis</keyword>
<evidence type="ECO:0000256" key="3">
    <source>
        <dbReference type="ARBA" id="ARBA00022679"/>
    </source>
</evidence>
<dbReference type="PANTHER" id="PTHR41533">
    <property type="entry name" value="L,D-TRANSPEPTIDASE HI_1667-RELATED"/>
    <property type="match status" value="1"/>
</dbReference>
<dbReference type="InterPro" id="IPR036365">
    <property type="entry name" value="PGBD-like_sf"/>
</dbReference>
<accession>F9Y3Q9</accession>
<evidence type="ECO:0000256" key="7">
    <source>
        <dbReference type="PROSITE-ProRule" id="PRU01373"/>
    </source>
</evidence>
<dbReference type="RefSeq" id="WP_014537590.1">
    <property type="nucleotide sequence ID" value="NC_017384.1"/>
</dbReference>
<evidence type="ECO:0000259" key="8">
    <source>
        <dbReference type="PROSITE" id="PS52029"/>
    </source>
</evidence>
<dbReference type="HOGENOM" id="CLU_020360_3_4_5"/>
<dbReference type="InterPro" id="IPR045380">
    <property type="entry name" value="LD_TPept_scaffold_dom"/>
</dbReference>
<dbReference type="InterPro" id="IPR002477">
    <property type="entry name" value="Peptidoglycan-bd-like"/>
</dbReference>
<comment type="pathway">
    <text evidence="1 7">Cell wall biogenesis; peptidoglycan biosynthesis.</text>
</comment>
<dbReference type="Pfam" id="PF03734">
    <property type="entry name" value="YkuD"/>
    <property type="match status" value="1"/>
</dbReference>
<comment type="similarity">
    <text evidence="2">Belongs to the YkuD family.</text>
</comment>
<dbReference type="PROSITE" id="PS51318">
    <property type="entry name" value="TAT"/>
    <property type="match status" value="1"/>
</dbReference>
<dbReference type="Proteomes" id="UP000000692">
    <property type="component" value="Chromosome"/>
</dbReference>
<dbReference type="GO" id="GO:0004180">
    <property type="term" value="F:carboxypeptidase activity"/>
    <property type="evidence" value="ECO:0007669"/>
    <property type="project" value="UniProtKB-ARBA"/>
</dbReference>
<dbReference type="Pfam" id="PF01471">
    <property type="entry name" value="PG_binding_1"/>
    <property type="match status" value="1"/>
</dbReference>
<feature type="active site" description="Proton donor/acceptor" evidence="7">
    <location>
        <position position="434"/>
    </location>
</feature>
<dbReference type="EMBL" id="CP002018">
    <property type="protein sequence ID" value="AEM40423.1"/>
    <property type="molecule type" value="Genomic_DNA"/>
</dbReference>
<evidence type="ECO:0000256" key="5">
    <source>
        <dbReference type="ARBA" id="ARBA00022984"/>
    </source>
</evidence>
<dbReference type="InterPro" id="IPR038063">
    <property type="entry name" value="Transpep_catalytic_dom"/>
</dbReference>
<dbReference type="GO" id="GO:0071555">
    <property type="term" value="P:cell wall organization"/>
    <property type="evidence" value="ECO:0007669"/>
    <property type="project" value="UniProtKB-UniRule"/>
</dbReference>
<dbReference type="PANTHER" id="PTHR41533:SF2">
    <property type="entry name" value="BLR7131 PROTEIN"/>
    <property type="match status" value="1"/>
</dbReference>
<organism evidence="9 10">
    <name type="scientific">Ketogulonicigenium vulgare (strain WSH-001)</name>
    <dbReference type="NCBI Taxonomy" id="759362"/>
    <lineage>
        <taxon>Bacteria</taxon>
        <taxon>Pseudomonadati</taxon>
        <taxon>Pseudomonadota</taxon>
        <taxon>Alphaproteobacteria</taxon>
        <taxon>Rhodobacterales</taxon>
        <taxon>Roseobacteraceae</taxon>
        <taxon>Ketogulonicigenium</taxon>
    </lineage>
</organism>
<dbReference type="InterPro" id="IPR005490">
    <property type="entry name" value="LD_TPept_cat_dom"/>
</dbReference>
<proteinExistence type="inferred from homology"/>
<dbReference type="KEGG" id="kvl:KVU_0584"/>
<dbReference type="CDD" id="cd16913">
    <property type="entry name" value="YkuD_like"/>
    <property type="match status" value="1"/>
</dbReference>
<dbReference type="InterPro" id="IPR036366">
    <property type="entry name" value="PGBDSf"/>
</dbReference>
<dbReference type="GO" id="GO:0009252">
    <property type="term" value="P:peptidoglycan biosynthetic process"/>
    <property type="evidence" value="ECO:0007669"/>
    <property type="project" value="UniProtKB-UniPathway"/>
</dbReference>
<evidence type="ECO:0000256" key="1">
    <source>
        <dbReference type="ARBA" id="ARBA00004752"/>
    </source>
</evidence>
<keyword evidence="4 7" id="KW-0133">Cell shape</keyword>
<dbReference type="GO" id="GO:0008360">
    <property type="term" value="P:regulation of cell shape"/>
    <property type="evidence" value="ECO:0007669"/>
    <property type="project" value="UniProtKB-UniRule"/>
</dbReference>
<evidence type="ECO:0000256" key="6">
    <source>
        <dbReference type="ARBA" id="ARBA00023316"/>
    </source>
</evidence>
<evidence type="ECO:0000313" key="9">
    <source>
        <dbReference type="EMBL" id="AEM40423.1"/>
    </source>
</evidence>
<dbReference type="OrthoDB" id="9778545at2"/>
<evidence type="ECO:0000313" key="10">
    <source>
        <dbReference type="Proteomes" id="UP000000692"/>
    </source>
</evidence>
<dbReference type="SUPFAM" id="SSF141523">
    <property type="entry name" value="L,D-transpeptidase catalytic domain-like"/>
    <property type="match status" value="1"/>
</dbReference>
<keyword evidence="6 7" id="KW-0961">Cell wall biogenesis/degradation</keyword>
<dbReference type="PROSITE" id="PS52029">
    <property type="entry name" value="LD_TPASE"/>
    <property type="match status" value="1"/>
</dbReference>
<dbReference type="PATRIC" id="fig|759362.5.peg.611"/>
<dbReference type="GO" id="GO:0016740">
    <property type="term" value="F:transferase activity"/>
    <property type="evidence" value="ECO:0007669"/>
    <property type="project" value="UniProtKB-KW"/>
</dbReference>
<dbReference type="SUPFAM" id="SSF47090">
    <property type="entry name" value="PGBD-like"/>
    <property type="match status" value="1"/>
</dbReference>
<evidence type="ECO:0000256" key="4">
    <source>
        <dbReference type="ARBA" id="ARBA00022960"/>
    </source>
</evidence>
<gene>
    <name evidence="9" type="ordered locus">KVU_0584</name>
</gene>
<dbReference type="eggNOG" id="COG2989">
    <property type="taxonomic scope" value="Bacteria"/>
</dbReference>
<feature type="active site" description="Nucleophile" evidence="7">
    <location>
        <position position="453"/>
    </location>
</feature>